<keyword evidence="2" id="KW-1185">Reference proteome</keyword>
<evidence type="ECO:0000313" key="2">
    <source>
        <dbReference type="Proteomes" id="UP000887159"/>
    </source>
</evidence>
<name>A0A8X6VPJ7_TRICX</name>
<dbReference type="AlphaFoldDB" id="A0A8X6VPJ7"/>
<gene>
    <name evidence="1" type="ORF">TNCV_1283891</name>
</gene>
<sequence>MFQTFGDPPHKIVHRPHLNLPALTLEGKILQSNAYKRFSVKLMYPPGFEPETFRVFNGCDNNYTMCTQER</sequence>
<proteinExistence type="predicted"/>
<protein>
    <submittedName>
        <fullName evidence="1">Uncharacterized protein</fullName>
    </submittedName>
</protein>
<dbReference type="EMBL" id="BMAU01021335">
    <property type="protein sequence ID" value="GFY15744.1"/>
    <property type="molecule type" value="Genomic_DNA"/>
</dbReference>
<evidence type="ECO:0000313" key="1">
    <source>
        <dbReference type="EMBL" id="GFY15744.1"/>
    </source>
</evidence>
<dbReference type="Proteomes" id="UP000887159">
    <property type="component" value="Unassembled WGS sequence"/>
</dbReference>
<organism evidence="1 2">
    <name type="scientific">Trichonephila clavipes</name>
    <name type="common">Golden silk orbweaver</name>
    <name type="synonym">Nephila clavipes</name>
    <dbReference type="NCBI Taxonomy" id="2585209"/>
    <lineage>
        <taxon>Eukaryota</taxon>
        <taxon>Metazoa</taxon>
        <taxon>Ecdysozoa</taxon>
        <taxon>Arthropoda</taxon>
        <taxon>Chelicerata</taxon>
        <taxon>Arachnida</taxon>
        <taxon>Araneae</taxon>
        <taxon>Araneomorphae</taxon>
        <taxon>Entelegynae</taxon>
        <taxon>Araneoidea</taxon>
        <taxon>Nephilidae</taxon>
        <taxon>Trichonephila</taxon>
    </lineage>
</organism>
<comment type="caution">
    <text evidence="1">The sequence shown here is derived from an EMBL/GenBank/DDBJ whole genome shotgun (WGS) entry which is preliminary data.</text>
</comment>
<accession>A0A8X6VPJ7</accession>
<reference evidence="1" key="1">
    <citation type="submission" date="2020-08" db="EMBL/GenBank/DDBJ databases">
        <title>Multicomponent nature underlies the extraordinary mechanical properties of spider dragline silk.</title>
        <authorList>
            <person name="Kono N."/>
            <person name="Nakamura H."/>
            <person name="Mori M."/>
            <person name="Yoshida Y."/>
            <person name="Ohtoshi R."/>
            <person name="Malay A.D."/>
            <person name="Moran D.A.P."/>
            <person name="Tomita M."/>
            <person name="Numata K."/>
            <person name="Arakawa K."/>
        </authorList>
    </citation>
    <scope>NUCLEOTIDE SEQUENCE</scope>
</reference>